<reference evidence="2" key="1">
    <citation type="submission" date="2016-03" db="EMBL/GenBank/DDBJ databases">
        <title>Updated assembly of Pseudogymnoascus destructans, the fungus causing white-nose syndrome of bats.</title>
        <authorList>
            <person name="Palmer J.M."/>
            <person name="Drees K.P."/>
            <person name="Foster J.T."/>
            <person name="Lindner D.L."/>
        </authorList>
    </citation>
    <scope>NUCLEOTIDE SEQUENCE [LARGE SCALE GENOMIC DNA]</scope>
    <source>
        <strain evidence="2">20631-21</strain>
    </source>
</reference>
<feature type="compositionally biased region" description="Low complexity" evidence="1">
    <location>
        <begin position="53"/>
        <end position="63"/>
    </location>
</feature>
<dbReference type="GeneID" id="36284787"/>
<dbReference type="Proteomes" id="UP000077154">
    <property type="component" value="Unassembled WGS sequence"/>
</dbReference>
<feature type="region of interest" description="Disordered" evidence="1">
    <location>
        <begin position="49"/>
        <end position="89"/>
    </location>
</feature>
<dbReference type="RefSeq" id="XP_024327422.1">
    <property type="nucleotide sequence ID" value="XM_024465373.1"/>
</dbReference>
<protein>
    <submittedName>
        <fullName evidence="2">Uncharacterized protein</fullName>
    </submittedName>
</protein>
<organism evidence="2">
    <name type="scientific">Pseudogymnoascus destructans</name>
    <dbReference type="NCBI Taxonomy" id="655981"/>
    <lineage>
        <taxon>Eukaryota</taxon>
        <taxon>Fungi</taxon>
        <taxon>Dikarya</taxon>
        <taxon>Ascomycota</taxon>
        <taxon>Pezizomycotina</taxon>
        <taxon>Leotiomycetes</taxon>
        <taxon>Thelebolales</taxon>
        <taxon>Thelebolaceae</taxon>
        <taxon>Pseudogymnoascus</taxon>
    </lineage>
</organism>
<accession>A0A177AJ97</accession>
<name>A0A177AJ97_9PEZI</name>
<evidence type="ECO:0000313" key="2">
    <source>
        <dbReference type="EMBL" id="OAF62149.1"/>
    </source>
</evidence>
<gene>
    <name evidence="2" type="ORF">VC83_01699</name>
</gene>
<sequence length="120" mass="12319">MIRSSILFLTCLLRSRIGFRRARISRLVNPLVGWEKVVESTVVLTPNQYPWTDGSGVQVSVPSGDGGGSNSGGSDKGDGIGGSRPDANAGDGLGGGAGMVAMDERLTVLAVIFALGLVAM</sequence>
<proteinExistence type="predicted"/>
<dbReference type="EMBL" id="KV441388">
    <property type="protein sequence ID" value="OAF62149.1"/>
    <property type="molecule type" value="Genomic_DNA"/>
</dbReference>
<dbReference type="AlphaFoldDB" id="A0A177AJ97"/>
<evidence type="ECO:0000256" key="1">
    <source>
        <dbReference type="SAM" id="MobiDB-lite"/>
    </source>
</evidence>
<dbReference type="VEuPathDB" id="FungiDB:GMDG_06127"/>